<evidence type="ECO:0000313" key="1">
    <source>
        <dbReference type="EMBL" id="JAP93808.1"/>
    </source>
</evidence>
<protein>
    <submittedName>
        <fullName evidence="1">Haloacid dehalogenase-like hydrolase domain-containing protein</fullName>
    </submittedName>
</protein>
<dbReference type="EMBL" id="GDID01002798">
    <property type="protein sequence ID" value="JAP93808.1"/>
    <property type="molecule type" value="Transcribed_RNA"/>
</dbReference>
<dbReference type="SUPFAM" id="SSF56784">
    <property type="entry name" value="HAD-like"/>
    <property type="match status" value="1"/>
</dbReference>
<gene>
    <name evidence="1" type="ORF">TPC1_13754</name>
</gene>
<proteinExistence type="predicted"/>
<reference evidence="1" key="1">
    <citation type="submission" date="2015-07" db="EMBL/GenBank/DDBJ databases">
        <title>Adaptation to a free-living lifestyle via gene acquisitions in the diplomonad Trepomonas sp. PC1.</title>
        <authorList>
            <person name="Xu F."/>
            <person name="Jerlstrom-Hultqvist J."/>
            <person name="Kolisko M."/>
            <person name="Simpson A.G.B."/>
            <person name="Roger A.J."/>
            <person name="Svard S.G."/>
            <person name="Andersson J.O."/>
        </authorList>
    </citation>
    <scope>NUCLEOTIDE SEQUENCE</scope>
    <source>
        <strain evidence="1">PC1</strain>
    </source>
</reference>
<dbReference type="InterPro" id="IPR036412">
    <property type="entry name" value="HAD-like_sf"/>
</dbReference>
<name>A0A146KC22_9EUKA</name>
<feature type="non-terminal residue" evidence="1">
    <location>
        <position position="1"/>
    </location>
</feature>
<dbReference type="InterPro" id="IPR023214">
    <property type="entry name" value="HAD_sf"/>
</dbReference>
<dbReference type="Gene3D" id="1.10.150.400">
    <property type="match status" value="1"/>
</dbReference>
<sequence length="318" mass="37699">LTISKVTKLKRKHFRVPNSITTKYGVETAFNVNQNYDVQNVFKMYNTTHQYTVFDDVDTLLDVLDNYDTISFDLFDTILLRPFFQPKDVFIELEIRSNRPTFARNRVHAEQSSWGHGQYDLQKIYSLIKNDFKDLMKQESDLETEILQLNPEMQKIYQKALQLKKKVIFVSDMYLPTNTFKKVFAKLDLYVDDFYLSQEQKTGKNNNLFNIVKQKHQNILHIGDNYQADFQSAIKHQIDAVHYKQKMFQLFNQNKKCKQFAVRLNGEDYISASKLLGVRQMLPTQINQDQFEKRFADIFGDVEIEEELYNHFLDSCIE</sequence>
<keyword evidence="1" id="KW-0378">Hydrolase</keyword>
<organism evidence="1">
    <name type="scientific">Trepomonas sp. PC1</name>
    <dbReference type="NCBI Taxonomy" id="1076344"/>
    <lineage>
        <taxon>Eukaryota</taxon>
        <taxon>Metamonada</taxon>
        <taxon>Diplomonadida</taxon>
        <taxon>Hexamitidae</taxon>
        <taxon>Hexamitinae</taxon>
        <taxon>Trepomonas</taxon>
    </lineage>
</organism>
<dbReference type="AlphaFoldDB" id="A0A146KC22"/>
<accession>A0A146KC22</accession>
<dbReference type="Gene3D" id="3.40.50.1000">
    <property type="entry name" value="HAD superfamily/HAD-like"/>
    <property type="match status" value="1"/>
</dbReference>
<dbReference type="GO" id="GO:0016787">
    <property type="term" value="F:hydrolase activity"/>
    <property type="evidence" value="ECO:0007669"/>
    <property type="project" value="UniProtKB-KW"/>
</dbReference>